<organism evidence="3 4">
    <name type="scientific">Rossellomorea marisflavi</name>
    <dbReference type="NCBI Taxonomy" id="189381"/>
    <lineage>
        <taxon>Bacteria</taxon>
        <taxon>Bacillati</taxon>
        <taxon>Bacillota</taxon>
        <taxon>Bacilli</taxon>
        <taxon>Bacillales</taxon>
        <taxon>Bacillaceae</taxon>
        <taxon>Rossellomorea</taxon>
    </lineage>
</organism>
<dbReference type="OrthoDB" id="9815002at2"/>
<evidence type="ECO:0000256" key="1">
    <source>
        <dbReference type="ARBA" id="ARBA00007734"/>
    </source>
</evidence>
<dbReference type="SUPFAM" id="SSF53955">
    <property type="entry name" value="Lysozyme-like"/>
    <property type="match status" value="1"/>
</dbReference>
<reference evidence="4" key="1">
    <citation type="submission" date="2015-07" db="EMBL/GenBank/DDBJ databases">
        <title>Fjat-14235 jcm11544.</title>
        <authorList>
            <person name="Liu B."/>
            <person name="Wang J."/>
            <person name="Zhu Y."/>
            <person name="Liu G."/>
            <person name="Chen Q."/>
            <person name="Chen Z."/>
            <person name="Lan J."/>
            <person name="Che J."/>
            <person name="Ge C."/>
            <person name="Shi H."/>
            <person name="Pan Z."/>
            <person name="Liu X."/>
        </authorList>
    </citation>
    <scope>NUCLEOTIDE SEQUENCE [LARGE SCALE GENOMIC DNA]</scope>
    <source>
        <strain evidence="4">JCM 11544</strain>
    </source>
</reference>
<accession>A0A0M0GRF6</accession>
<dbReference type="GO" id="GO:0008933">
    <property type="term" value="F:peptidoglycan lytic transglycosylase activity"/>
    <property type="evidence" value="ECO:0007669"/>
    <property type="project" value="InterPro"/>
</dbReference>
<name>A0A0M0GRF6_9BACI</name>
<dbReference type="Gene3D" id="1.10.530.10">
    <property type="match status" value="1"/>
</dbReference>
<dbReference type="STRING" id="189381.GCA_900166615_02665"/>
<comment type="caution">
    <text evidence="3">The sequence shown here is derived from an EMBL/GenBank/DDBJ whole genome shotgun (WGS) entry which is preliminary data.</text>
</comment>
<dbReference type="PATRIC" id="fig|189381.12.peg.1753"/>
<evidence type="ECO:0000259" key="2">
    <source>
        <dbReference type="Pfam" id="PF01464"/>
    </source>
</evidence>
<dbReference type="InterPro" id="IPR023346">
    <property type="entry name" value="Lysozyme-like_dom_sf"/>
</dbReference>
<dbReference type="PROSITE" id="PS00922">
    <property type="entry name" value="TRANSGLYCOSYLASE"/>
    <property type="match status" value="1"/>
</dbReference>
<dbReference type="CDD" id="cd00254">
    <property type="entry name" value="LT-like"/>
    <property type="match status" value="1"/>
</dbReference>
<proteinExistence type="inferred from homology"/>
<feature type="domain" description="Transglycosylase SLT" evidence="2">
    <location>
        <begin position="87"/>
        <end position="193"/>
    </location>
</feature>
<dbReference type="PANTHER" id="PTHR37423">
    <property type="entry name" value="SOLUBLE LYTIC MUREIN TRANSGLYCOSYLASE-RELATED"/>
    <property type="match status" value="1"/>
</dbReference>
<dbReference type="RefSeq" id="WP_053427530.1">
    <property type="nucleotide sequence ID" value="NZ_JAMQJB010000007.1"/>
</dbReference>
<protein>
    <submittedName>
        <fullName evidence="3">Lytic transglycosylase</fullName>
    </submittedName>
</protein>
<keyword evidence="4" id="KW-1185">Reference proteome</keyword>
<dbReference type="Proteomes" id="UP000037405">
    <property type="component" value="Unassembled WGS sequence"/>
</dbReference>
<evidence type="ECO:0000313" key="4">
    <source>
        <dbReference type="Proteomes" id="UP000037405"/>
    </source>
</evidence>
<dbReference type="AlphaFoldDB" id="A0A0M0GRF6"/>
<dbReference type="GO" id="GO:0000270">
    <property type="term" value="P:peptidoglycan metabolic process"/>
    <property type="evidence" value="ECO:0007669"/>
    <property type="project" value="InterPro"/>
</dbReference>
<dbReference type="InterPro" id="IPR008258">
    <property type="entry name" value="Transglycosylase_SLT_dom_1"/>
</dbReference>
<dbReference type="InterPro" id="IPR000189">
    <property type="entry name" value="Transglyc_AS"/>
</dbReference>
<evidence type="ECO:0000313" key="3">
    <source>
        <dbReference type="EMBL" id="KON92363.1"/>
    </source>
</evidence>
<sequence>MNIQQVKAMMELQALGNLGSIASSSSEGTNVFQTVLDRALQTTGTDTLGSVQNLLNTMPHHASSPTLALSQENDASKSQETGIDSIISRAAERYGIPAKLIHSVVKQESGYDPSATSHAGAAGLMQLMPGTARGLGVTDVFDPEQNVFAGSKYLKQMLVKYDGDMKLALAAYNAGPGNVDKYSGVPPFQETQNYVRKIMDSYYA</sequence>
<comment type="similarity">
    <text evidence="1">Belongs to the transglycosylase Slt family.</text>
</comment>
<dbReference type="GO" id="GO:0016020">
    <property type="term" value="C:membrane"/>
    <property type="evidence" value="ECO:0007669"/>
    <property type="project" value="InterPro"/>
</dbReference>
<dbReference type="PANTHER" id="PTHR37423:SF2">
    <property type="entry name" value="MEMBRANE-BOUND LYTIC MUREIN TRANSGLYCOSYLASE C"/>
    <property type="match status" value="1"/>
</dbReference>
<dbReference type="Pfam" id="PF01464">
    <property type="entry name" value="SLT"/>
    <property type="match status" value="1"/>
</dbReference>
<gene>
    <name evidence="3" type="ORF">AF331_07940</name>
</gene>
<dbReference type="EMBL" id="LGUE01000001">
    <property type="protein sequence ID" value="KON92363.1"/>
    <property type="molecule type" value="Genomic_DNA"/>
</dbReference>